<evidence type="ECO:0008006" key="3">
    <source>
        <dbReference type="Google" id="ProtNLM"/>
    </source>
</evidence>
<name>A0A0H1R868_9HYPH</name>
<dbReference type="AlphaFoldDB" id="A0A0H1R868"/>
<protein>
    <recommendedName>
        <fullName evidence="3">Saccharopine dehydrogenase NADP binding domain-containing protein</fullName>
    </recommendedName>
</protein>
<sequence length="361" mass="38120">MTTESTILLTGTGAFAARILFDIAATATAPTRVVLAGRNRERLQWLKVAAGARAAIFGTPVTVVPRETDLLAEGAAVEMLEETAPNVVVQAASVQTSSVIAGSGDAWSRLVAEGGLSATAVFQALLSTRVAAAMTRLGSTAPLINCSFPDVVNGLIKALGHQVTCGMGNVAILSNAFAADHNLMERSRIKVLAHYQNLGTWRRPAGTRSGTAPRVWIDDEEIGDVFGAFRHVKLTPEPVIDISGASGVPLILALAEGRPWTGHVPGPHGLPGGYPVQLAGGILSLNLPPSLSQEEAVAWNGRFEEDNGLVVGPDGQVRYTGVLRERLAQHSPVLAEGFAVADLEEVHRSMQDLRTRLQKQD</sequence>
<dbReference type="Proteomes" id="UP000035489">
    <property type="component" value="Unassembled WGS sequence"/>
</dbReference>
<reference evidence="1 2" key="1">
    <citation type="submission" date="2015-05" db="EMBL/GenBank/DDBJ databases">
        <title>Draft genome sequence of Microvirga vignae strain BR3299, a novel nitrogen fixing bacteria isolated from Brazil semi-aired region.</title>
        <authorList>
            <person name="Zilli J.E."/>
            <person name="Passos S.R."/>
            <person name="Leite J."/>
            <person name="Baldani J.I."/>
            <person name="Xavier G.R."/>
            <person name="Rumjaneck N.G."/>
            <person name="Simoes-Araujo J.L."/>
        </authorList>
    </citation>
    <scope>NUCLEOTIDE SEQUENCE [LARGE SCALE GENOMIC DNA]</scope>
    <source>
        <strain evidence="1 2">BR3299</strain>
    </source>
</reference>
<dbReference type="EMBL" id="LCYG01000056">
    <property type="protein sequence ID" value="KLK91348.1"/>
    <property type="molecule type" value="Genomic_DNA"/>
</dbReference>
<evidence type="ECO:0000313" key="2">
    <source>
        <dbReference type="Proteomes" id="UP000035489"/>
    </source>
</evidence>
<dbReference type="OrthoDB" id="9033521at2"/>
<dbReference type="STRING" id="1225564.AA309_21105"/>
<organism evidence="1 2">
    <name type="scientific">Microvirga vignae</name>
    <dbReference type="NCBI Taxonomy" id="1225564"/>
    <lineage>
        <taxon>Bacteria</taxon>
        <taxon>Pseudomonadati</taxon>
        <taxon>Pseudomonadota</taxon>
        <taxon>Alphaproteobacteria</taxon>
        <taxon>Hyphomicrobiales</taxon>
        <taxon>Methylobacteriaceae</taxon>
        <taxon>Microvirga</taxon>
    </lineage>
</organism>
<dbReference type="PATRIC" id="fig|1225564.3.peg.5564"/>
<evidence type="ECO:0000313" key="1">
    <source>
        <dbReference type="EMBL" id="KLK91348.1"/>
    </source>
</evidence>
<comment type="caution">
    <text evidence="1">The sequence shown here is derived from an EMBL/GenBank/DDBJ whole genome shotgun (WGS) entry which is preliminary data.</text>
</comment>
<proteinExistence type="predicted"/>
<gene>
    <name evidence="1" type="ORF">AA309_21105</name>
</gene>
<accession>A0A0H1R868</accession>
<keyword evidence="2" id="KW-1185">Reference proteome</keyword>
<dbReference type="Gene3D" id="3.40.50.720">
    <property type="entry name" value="NAD(P)-binding Rossmann-like Domain"/>
    <property type="match status" value="1"/>
</dbReference>
<dbReference type="RefSeq" id="WP_047190979.1">
    <property type="nucleotide sequence ID" value="NZ_LCYG01000056.1"/>
</dbReference>